<dbReference type="SUPFAM" id="SSF56784">
    <property type="entry name" value="HAD-like"/>
    <property type="match status" value="1"/>
</dbReference>
<dbReference type="Gene3D" id="3.40.50.1000">
    <property type="entry name" value="HAD superfamily/HAD-like"/>
    <property type="match status" value="1"/>
</dbReference>
<dbReference type="InterPro" id="IPR036412">
    <property type="entry name" value="HAD-like_sf"/>
</dbReference>
<proteinExistence type="inferred from homology"/>
<dbReference type="Gene3D" id="3.40.50.150">
    <property type="entry name" value="Vaccinia Virus protein VP39"/>
    <property type="match status" value="1"/>
</dbReference>
<evidence type="ECO:0000256" key="2">
    <source>
        <dbReference type="ARBA" id="ARBA00006171"/>
    </source>
</evidence>
<comment type="caution">
    <text evidence="6">The sequence shown here is derived from an EMBL/GenBank/DDBJ whole genome shotgun (WGS) entry which is preliminary data.</text>
</comment>
<dbReference type="Proteomes" id="UP000666915">
    <property type="component" value="Unassembled WGS sequence"/>
</dbReference>
<organism evidence="6 7">
    <name type="scientific">Actinomadura nitritigenes</name>
    <dbReference type="NCBI Taxonomy" id="134602"/>
    <lineage>
        <taxon>Bacteria</taxon>
        <taxon>Bacillati</taxon>
        <taxon>Actinomycetota</taxon>
        <taxon>Actinomycetes</taxon>
        <taxon>Streptosporangiales</taxon>
        <taxon>Thermomonosporaceae</taxon>
        <taxon>Actinomadura</taxon>
    </lineage>
</organism>
<dbReference type="CDD" id="cd02440">
    <property type="entry name" value="AdoMet_MTases"/>
    <property type="match status" value="1"/>
</dbReference>
<gene>
    <name evidence="6" type="ORF">J4557_17500</name>
</gene>
<sequence length="416" mass="44576">MYKCLVTDSIELVIFDCDGVLVDSEPIAVRTHSAVLTALGWPLSEAEVTERFVGRSTASINELIEARLGPELTAEAGRRFERLHREAVDAELAPVDGIADALAAITLPTCVASSGSHDKMRHTLGRTGLYGHFEGRIFSATQVAQGKPAPDLFLLAAREMGVDPARCVVVEDSRYGVQAARAAGMRVLGYAGGLTPADWLEGPGTVVFDDMRDLPRLLGLADGTAGYAGAADALAEQYESVAFADVHEEALPFLPAAPARVLDIGAGTGRDAAALAGLGHRVVAAEPVAEMRAHGRRLHAGRPIEWVDDRLPDLPVLRGRGDEFDLLLLSAVWMHLDASERAHGIKRVAELLAPDATVVLVVRHGPVPPGRRMFDVPAEETIALAESVGLRLVHRADRPDLHGRPGVRMTTFVLRR</sequence>
<dbReference type="PANTHER" id="PTHR46193">
    <property type="entry name" value="6-PHOSPHOGLUCONATE PHOSPHATASE"/>
    <property type="match status" value="1"/>
</dbReference>
<feature type="domain" description="Methyltransferase" evidence="5">
    <location>
        <begin position="261"/>
        <end position="355"/>
    </location>
</feature>
<evidence type="ECO:0000259" key="5">
    <source>
        <dbReference type="Pfam" id="PF13649"/>
    </source>
</evidence>
<keyword evidence="4" id="KW-0460">Magnesium</keyword>
<dbReference type="SFLD" id="SFLDG01129">
    <property type="entry name" value="C1.5:_HAD__Beta-PGM__Phosphata"/>
    <property type="match status" value="1"/>
</dbReference>
<evidence type="ECO:0000256" key="1">
    <source>
        <dbReference type="ARBA" id="ARBA00001946"/>
    </source>
</evidence>
<dbReference type="CDD" id="cd07526">
    <property type="entry name" value="HAD_BPGM_like"/>
    <property type="match status" value="1"/>
</dbReference>
<evidence type="ECO:0000256" key="4">
    <source>
        <dbReference type="ARBA" id="ARBA00022842"/>
    </source>
</evidence>
<dbReference type="Pfam" id="PF00702">
    <property type="entry name" value="Hydrolase"/>
    <property type="match status" value="1"/>
</dbReference>
<comment type="cofactor">
    <cofactor evidence="1">
        <name>Mg(2+)</name>
        <dbReference type="ChEBI" id="CHEBI:18420"/>
    </cofactor>
</comment>
<evidence type="ECO:0000313" key="7">
    <source>
        <dbReference type="Proteomes" id="UP000666915"/>
    </source>
</evidence>
<dbReference type="NCBIfam" id="TIGR01509">
    <property type="entry name" value="HAD-SF-IA-v3"/>
    <property type="match status" value="1"/>
</dbReference>
<name>A0ABS3QZF4_9ACTN</name>
<dbReference type="SUPFAM" id="SSF53335">
    <property type="entry name" value="S-adenosyl-L-methionine-dependent methyltransferases"/>
    <property type="match status" value="1"/>
</dbReference>
<dbReference type="SFLD" id="SFLDG01135">
    <property type="entry name" value="C1.5.6:_HAD__Beta-PGM__Phospha"/>
    <property type="match status" value="1"/>
</dbReference>
<keyword evidence="6" id="KW-0378">Hydrolase</keyword>
<dbReference type="InterPro" id="IPR006439">
    <property type="entry name" value="HAD-SF_hydro_IA"/>
</dbReference>
<dbReference type="InterPro" id="IPR051600">
    <property type="entry name" value="Beta-PGM-like"/>
</dbReference>
<dbReference type="InterPro" id="IPR023198">
    <property type="entry name" value="PGP-like_dom2"/>
</dbReference>
<dbReference type="Gene3D" id="1.10.150.240">
    <property type="entry name" value="Putative phosphatase, domain 2"/>
    <property type="match status" value="1"/>
</dbReference>
<dbReference type="InterPro" id="IPR023214">
    <property type="entry name" value="HAD_sf"/>
</dbReference>
<evidence type="ECO:0000256" key="3">
    <source>
        <dbReference type="ARBA" id="ARBA00022723"/>
    </source>
</evidence>
<dbReference type="SFLD" id="SFLDS00003">
    <property type="entry name" value="Haloacid_Dehalogenase"/>
    <property type="match status" value="1"/>
</dbReference>
<dbReference type="Pfam" id="PF13649">
    <property type="entry name" value="Methyltransf_25"/>
    <property type="match status" value="1"/>
</dbReference>
<dbReference type="PANTHER" id="PTHR46193:SF10">
    <property type="entry name" value="6-PHOSPHOGLUCONATE PHOSPHATASE"/>
    <property type="match status" value="1"/>
</dbReference>
<evidence type="ECO:0000313" key="6">
    <source>
        <dbReference type="EMBL" id="MBO2439321.1"/>
    </source>
</evidence>
<keyword evidence="7" id="KW-1185">Reference proteome</keyword>
<comment type="similarity">
    <text evidence="2">Belongs to the HAD-like hydrolase superfamily. CbbY/CbbZ/Gph/YieH family.</text>
</comment>
<reference evidence="6 7" key="1">
    <citation type="submission" date="2021-03" db="EMBL/GenBank/DDBJ databases">
        <authorList>
            <person name="Kanchanasin P."/>
            <person name="Saeng-In P."/>
            <person name="Phongsopitanun W."/>
            <person name="Yuki M."/>
            <person name="Kudo T."/>
            <person name="Ohkuma M."/>
            <person name="Tanasupawat S."/>
        </authorList>
    </citation>
    <scope>NUCLEOTIDE SEQUENCE [LARGE SCALE GENOMIC DNA]</scope>
    <source>
        <strain evidence="6 7">L46</strain>
    </source>
</reference>
<keyword evidence="3" id="KW-0479">Metal-binding</keyword>
<protein>
    <submittedName>
        <fullName evidence="6">HAD-IA family hydrolase</fullName>
    </submittedName>
</protein>
<dbReference type="NCBIfam" id="TIGR01549">
    <property type="entry name" value="HAD-SF-IA-v1"/>
    <property type="match status" value="1"/>
</dbReference>
<dbReference type="InterPro" id="IPR041698">
    <property type="entry name" value="Methyltransf_25"/>
</dbReference>
<dbReference type="InterPro" id="IPR029063">
    <property type="entry name" value="SAM-dependent_MTases_sf"/>
</dbReference>
<dbReference type="GO" id="GO:0016787">
    <property type="term" value="F:hydrolase activity"/>
    <property type="evidence" value="ECO:0007669"/>
    <property type="project" value="UniProtKB-KW"/>
</dbReference>
<dbReference type="EMBL" id="JAGEOK010000010">
    <property type="protein sequence ID" value="MBO2439321.1"/>
    <property type="molecule type" value="Genomic_DNA"/>
</dbReference>
<accession>A0ABS3QZF4</accession>